<dbReference type="AlphaFoldDB" id="A0AAE4G6M0"/>
<dbReference type="EMBL" id="JAVRAA010000003">
    <property type="protein sequence ID" value="MDT0336795.1"/>
    <property type="molecule type" value="Genomic_DNA"/>
</dbReference>
<accession>A0AAE4G6M0</accession>
<comment type="caution">
    <text evidence="1">The sequence shown here is derived from an EMBL/GenBank/DDBJ whole genome shotgun (WGS) entry which is preliminary data.</text>
</comment>
<evidence type="ECO:0000313" key="1">
    <source>
        <dbReference type="EMBL" id="MDT0336795.1"/>
    </source>
</evidence>
<proteinExistence type="predicted"/>
<sequence>MPMTRSHDTTVFPFAFSSEAAQALPLCGRMRTSLLLIEVLAHAVRWLRRAR</sequence>
<dbReference type="RefSeq" id="WP_166675107.1">
    <property type="nucleotide sequence ID" value="NZ_JAVLSM010000004.1"/>
</dbReference>
<reference evidence="1" key="1">
    <citation type="submission" date="2023-02" db="EMBL/GenBank/DDBJ databases">
        <title>Description of Herbaspirillum huttiense subsp. nephrolepsisexaltata and Herbaspirillum huttiense subsp. lycopersicon.</title>
        <authorList>
            <person name="Poudel M."/>
            <person name="Sharma A."/>
            <person name="Goss E."/>
            <person name="Tapia J.H."/>
            <person name="Harmon C.M."/>
            <person name="Jones J.B."/>
        </authorList>
    </citation>
    <scope>NUCLEOTIDE SEQUENCE</scope>
    <source>
        <strain evidence="1">NC40101</strain>
    </source>
</reference>
<protein>
    <submittedName>
        <fullName evidence="1">Uncharacterized protein</fullName>
    </submittedName>
</protein>
<dbReference type="GeneID" id="90167426"/>
<gene>
    <name evidence="1" type="ORF">RJN63_08150</name>
</gene>
<organism evidence="1">
    <name type="scientific">Herbaspirillum huttiense subsp. nephrolepidis</name>
    <dbReference type="NCBI Taxonomy" id="3075126"/>
    <lineage>
        <taxon>Bacteria</taxon>
        <taxon>Pseudomonadati</taxon>
        <taxon>Pseudomonadota</taxon>
        <taxon>Betaproteobacteria</taxon>
        <taxon>Burkholderiales</taxon>
        <taxon>Oxalobacteraceae</taxon>
        <taxon>Herbaspirillum</taxon>
    </lineage>
</organism>
<name>A0AAE4G6M0_9BURK</name>